<name>A0A3S4T3V6_MYCCI</name>
<feature type="region of interest" description="Disordered" evidence="1">
    <location>
        <begin position="714"/>
        <end position="772"/>
    </location>
</feature>
<dbReference type="OrthoDB" id="4764332at2"/>
<dbReference type="Gene3D" id="1.20.120.20">
    <property type="entry name" value="Apolipoprotein"/>
    <property type="match status" value="1"/>
</dbReference>
<accession>A0A3S4T3V6</accession>
<reference evidence="2 3" key="1">
    <citation type="submission" date="2018-12" db="EMBL/GenBank/DDBJ databases">
        <authorList>
            <consortium name="Pathogen Informatics"/>
        </authorList>
    </citation>
    <scope>NUCLEOTIDE SEQUENCE [LARGE SCALE GENOMIC DNA]</scope>
    <source>
        <strain evidence="2 3">NCTC10485</strain>
    </source>
</reference>
<dbReference type="AlphaFoldDB" id="A0A3S4T3V6"/>
<protein>
    <submittedName>
        <fullName evidence="2">Pe-PPE, C-terminal domain protein</fullName>
    </submittedName>
</protein>
<evidence type="ECO:0000313" key="2">
    <source>
        <dbReference type="EMBL" id="VEG50188.1"/>
    </source>
</evidence>
<evidence type="ECO:0000313" key="3">
    <source>
        <dbReference type="Proteomes" id="UP000282551"/>
    </source>
</evidence>
<sequence length="772" mass="81415">MRTFKSAKRETARARRRRIDGTKTKKAVLVGAAVATAVSVGLTPPIANAVSSNTYFVGFPDWMGIGEGSTLPSDAAAIEAAIRAGKDTDPLIAWGLDPVSEEDLAPRWATWFNPANADSDVTWSGNILNRRATGTATGWSNGRWVSPSDPGVDLNNLGGLSVDDVFALNDYISQVGGIDKALARVAAPLLNWTTYLSNTNIIAYGDGSIAAGVAYKNFIDAVRRGDVEVGTAETGPRKIVIIDENDPAAREFVRNFSNVGVGTGLLIEASPGVWLLSQGSIPYPDKPGEGPAVDVIPGGVIDVTLLTLTLLRNPGRPNGGLYSRFAPIYEEVNGVNPVSPEREDVLPEGLEGLDLAALLTGQGGLPEDLTDIATLLATIEDLDGNPVVVTLKTDLTWEYDPLSDAPVTANPVAWANSAAASLLVLTLGASLLNLDEGAPGLEMYVAPDGTIYGTLTQEQLPLLAPSRLVAGLLSTATGEDVNTPLSDAVEPFLKVLTNIAYTDVVRNVDADGVITYDRTYDEMHEHLLFGTQTLTRAERAQLAGDLIAVLGAGIGAELTDVGWRTVGRVQELLAELDIEVPEEVSTALAKAIPVPGNVITKVSSELGAGVSDLLGEVEQHLPEEVTLSQKQLEDLQRPVGQAIKPVKDVVDDVSAGLEQAAGQFADGLATGDQEVAGVVEELKVAADDAAVDSKPVSKTRAQQSIAKVRADLKEARDDVRADVKKASDKAKKAVKKAGDDIKKSVKDTAEKVKKAVTPKKQEKKADTSDSDD</sequence>
<dbReference type="SUPFAM" id="SSF58113">
    <property type="entry name" value="Apolipoprotein A-I"/>
    <property type="match status" value="1"/>
</dbReference>
<gene>
    <name evidence="2" type="ORF">NCTC10485_04506</name>
</gene>
<dbReference type="RefSeq" id="WP_126335754.1">
    <property type="nucleotide sequence ID" value="NZ_AP022604.1"/>
</dbReference>
<dbReference type="EMBL" id="LR134355">
    <property type="protein sequence ID" value="VEG50188.1"/>
    <property type="molecule type" value="Genomic_DNA"/>
</dbReference>
<organism evidence="2 3">
    <name type="scientific">Mycolicibacterium chitae</name>
    <name type="common">Mycobacterium chitae</name>
    <dbReference type="NCBI Taxonomy" id="1792"/>
    <lineage>
        <taxon>Bacteria</taxon>
        <taxon>Bacillati</taxon>
        <taxon>Actinomycetota</taxon>
        <taxon>Actinomycetes</taxon>
        <taxon>Mycobacteriales</taxon>
        <taxon>Mycobacteriaceae</taxon>
        <taxon>Mycolicibacterium</taxon>
    </lineage>
</organism>
<proteinExistence type="predicted"/>
<dbReference type="Proteomes" id="UP000282551">
    <property type="component" value="Chromosome"/>
</dbReference>
<keyword evidence="3" id="KW-1185">Reference proteome</keyword>
<evidence type="ECO:0000256" key="1">
    <source>
        <dbReference type="SAM" id="MobiDB-lite"/>
    </source>
</evidence>